<dbReference type="GO" id="GO:0043531">
    <property type="term" value="F:ADP binding"/>
    <property type="evidence" value="ECO:0007669"/>
    <property type="project" value="InterPro"/>
</dbReference>
<feature type="domain" description="NB-ARC" evidence="8">
    <location>
        <begin position="196"/>
        <end position="370"/>
    </location>
</feature>
<evidence type="ECO:0000256" key="5">
    <source>
        <dbReference type="ARBA" id="ARBA00022821"/>
    </source>
</evidence>
<dbReference type="InterPro" id="IPR055414">
    <property type="entry name" value="LRR_R13L4/SHOC2-like"/>
</dbReference>
<dbReference type="InterPro" id="IPR044974">
    <property type="entry name" value="Disease_R_plants"/>
</dbReference>
<proteinExistence type="inferred from homology"/>
<evidence type="ECO:0000256" key="7">
    <source>
        <dbReference type="SAM" id="Coils"/>
    </source>
</evidence>
<dbReference type="Proteomes" id="UP001341281">
    <property type="component" value="Chromosome 01"/>
</dbReference>
<protein>
    <recommendedName>
        <fullName evidence="14">Disease resistance protein RPM1</fullName>
    </recommendedName>
</protein>
<keyword evidence="2" id="KW-0433">Leucine-rich repeat</keyword>
<dbReference type="Gene3D" id="3.40.50.300">
    <property type="entry name" value="P-loop containing nucleotide triphosphate hydrolases"/>
    <property type="match status" value="2"/>
</dbReference>
<feature type="domain" description="Disease resistance N-terminal" evidence="9">
    <location>
        <begin position="13"/>
        <end position="90"/>
    </location>
</feature>
<reference evidence="12 13" key="1">
    <citation type="submission" date="2024-02" db="EMBL/GenBank/DDBJ databases">
        <title>High-quality chromosome-scale genome assembly of Pensacola bahiagrass (Paspalum notatum Flugge var. saurae).</title>
        <authorList>
            <person name="Vega J.M."/>
            <person name="Podio M."/>
            <person name="Orjuela J."/>
            <person name="Siena L.A."/>
            <person name="Pessino S.C."/>
            <person name="Combes M.C."/>
            <person name="Mariac C."/>
            <person name="Albertini E."/>
            <person name="Pupilli F."/>
            <person name="Ortiz J.P.A."/>
            <person name="Leblanc O."/>
        </authorList>
    </citation>
    <scope>NUCLEOTIDE SEQUENCE [LARGE SCALE GENOMIC DNA]</scope>
    <source>
        <strain evidence="12">R1</strain>
        <tissue evidence="12">Leaf</tissue>
    </source>
</reference>
<dbReference type="InterPro" id="IPR036388">
    <property type="entry name" value="WH-like_DNA-bd_sf"/>
</dbReference>
<evidence type="ECO:0008006" key="14">
    <source>
        <dbReference type="Google" id="ProtNLM"/>
    </source>
</evidence>
<evidence type="ECO:0000256" key="4">
    <source>
        <dbReference type="ARBA" id="ARBA00022741"/>
    </source>
</evidence>
<dbReference type="InterPro" id="IPR032675">
    <property type="entry name" value="LRR_dom_sf"/>
</dbReference>
<feature type="coiled-coil region" evidence="7">
    <location>
        <begin position="17"/>
        <end position="44"/>
    </location>
</feature>
<accession>A0AAQ3PGV5</accession>
<evidence type="ECO:0000259" key="10">
    <source>
        <dbReference type="Pfam" id="PF23559"/>
    </source>
</evidence>
<evidence type="ECO:0000256" key="1">
    <source>
        <dbReference type="ARBA" id="ARBA00008894"/>
    </source>
</evidence>
<evidence type="ECO:0000256" key="6">
    <source>
        <dbReference type="ARBA" id="ARBA00023054"/>
    </source>
</evidence>
<dbReference type="InterPro" id="IPR002182">
    <property type="entry name" value="NB-ARC"/>
</dbReference>
<dbReference type="PRINTS" id="PR00364">
    <property type="entry name" value="DISEASERSIST"/>
</dbReference>
<keyword evidence="13" id="KW-1185">Reference proteome</keyword>
<evidence type="ECO:0000313" key="13">
    <source>
        <dbReference type="Proteomes" id="UP001341281"/>
    </source>
</evidence>
<evidence type="ECO:0000259" key="8">
    <source>
        <dbReference type="Pfam" id="PF00931"/>
    </source>
</evidence>
<gene>
    <name evidence="12" type="ORF">U9M48_001789</name>
</gene>
<dbReference type="InterPro" id="IPR027417">
    <property type="entry name" value="P-loop_NTPase"/>
</dbReference>
<evidence type="ECO:0000256" key="2">
    <source>
        <dbReference type="ARBA" id="ARBA00022614"/>
    </source>
</evidence>
<dbReference type="Gene3D" id="3.80.10.10">
    <property type="entry name" value="Ribonuclease Inhibitor"/>
    <property type="match status" value="1"/>
</dbReference>
<sequence>MADLVLGLAKSAVEGTLSAAKSAIEEEEKLKKSMQRDLMLISDEFEMMCSFLNVAKEHATDEMVRTLVRQVRNMALEVEDCIESAVLVDVKKSNWWRRLLLSSCMLAAAATPAAALDDAVTAIELLKSRVEAMGQRNERYMSIVGDSGSKPTTEKTHHKAVADAAAVGILNEARDAKKKHGRPGNLIELIKNIDDALPLQVMSVWGAAGDLGVASIIKKTCDDPEICINFRFRAWVKLMHPFNSHEFIRSLLLQFYTNYCAQKGSASTIDFLEPAEVMIASQDVLIKEFMKHVSDQRYLVFLEDVPRAVDWEAVRVYLPDKKKGSCIVVHTQQLEVASLCIGQSHRVLELEQFSPDHSVFVFFNEAKKKRSRPRNLIDLIKADADHTALRIVSVYKEVDHLEEVSIVNKTCDKNPEICEKFKYRASVNLNLVHPLNLEEFIKILLTQLCANYCPRHGGADDFLKLKGVMDTEGALVKEFAKQVLSNQRYLVFLEDLPTKDDLETVRDFLPDNNNGSCVIVHTKQLEVARLCVRQEHEFLADHSNDIFFDEDENEDETEHEDEERLKMQEAEDWLSQHESEDSEHVGRTADIEDLGANWAGVRSVFGMAGVGKSYIVKYVYYKKVIDRHTSPFEKFGWVDVSHPFNIRDFSWRLLLDLYSGSLQHGSMLRIRDPIQECRRLLKKYACLIVIDGLQSTEEWDSIKTTLAIEDKQDRNRIIVIANEETVASYCSEHWWSVEGLEIDDALELFKRTLTLARTPWSSRSELRPGEIESVKSVLHKCGGLPKVIVAMAKFIAHEGWNPNLDYSFMQMLETDQGFGSLRDLFSWVHSYFQSCPDSLKPCIFYLSIFPANHNIRRRRLVRRWIAEGYSKDSKENTAEEEGGKFFENLCHRNMVQVSGLTNLSYYLTRISSCQVNGFVREYIMSRSMEENLVFALEGHCSANTVHIGRHLTIGSSWDRDMSVYRSIDLSRLRSLTVFGKWESFFISDKMRLVRVLDLEDASSVTDADLSLMVKLLPRLKFLSLRECKEITCLPDSIGGLRQLQTLDIRHTSIVQLPLSINMLLKLQHISAGTTMRIDDHYSTVESLQPAATTTATPSASSLMAPREGHATSLVSSHLWLRRLWARPLPYSYHGGIALPQGIGKMTALNNISVVDVSIAVASGRPILEELKNLTQLHKLGVSGVNWENGRELCSAISGHPHLETLSVWFDTDQGGCLDATSPPPEQLENLDLYGHVGKLPAWIKRLSNLRNVKLSLTMITQDEVDLLKDLPTLNNLCLCFKDFQYGELRFMGLGCFRQLLVLEITCNVRLKSATFESGVMWGLEVLKIHCNNVSSLKFSGLKELPKLREVSLGGSYDGKIKKHLQSQLGEHPREIKPVLKLV</sequence>
<dbReference type="InterPro" id="IPR058922">
    <property type="entry name" value="WHD_DRP"/>
</dbReference>
<evidence type="ECO:0000256" key="3">
    <source>
        <dbReference type="ARBA" id="ARBA00022737"/>
    </source>
</evidence>
<dbReference type="Gene3D" id="1.10.10.10">
    <property type="entry name" value="Winged helix-like DNA-binding domain superfamily/Winged helix DNA-binding domain"/>
    <property type="match status" value="1"/>
</dbReference>
<organism evidence="12 13">
    <name type="scientific">Paspalum notatum var. saurae</name>
    <dbReference type="NCBI Taxonomy" id="547442"/>
    <lineage>
        <taxon>Eukaryota</taxon>
        <taxon>Viridiplantae</taxon>
        <taxon>Streptophyta</taxon>
        <taxon>Embryophyta</taxon>
        <taxon>Tracheophyta</taxon>
        <taxon>Spermatophyta</taxon>
        <taxon>Magnoliopsida</taxon>
        <taxon>Liliopsida</taxon>
        <taxon>Poales</taxon>
        <taxon>Poaceae</taxon>
        <taxon>PACMAD clade</taxon>
        <taxon>Panicoideae</taxon>
        <taxon>Andropogonodae</taxon>
        <taxon>Paspaleae</taxon>
        <taxon>Paspalinae</taxon>
        <taxon>Paspalum</taxon>
    </lineage>
</organism>
<evidence type="ECO:0000259" key="11">
    <source>
        <dbReference type="Pfam" id="PF23598"/>
    </source>
</evidence>
<dbReference type="Pfam" id="PF00931">
    <property type="entry name" value="NB-ARC"/>
    <property type="match status" value="2"/>
</dbReference>
<dbReference type="PANTHER" id="PTHR23155:SF1135">
    <property type="entry name" value="OS08G0246300 PROTEIN"/>
    <property type="match status" value="1"/>
</dbReference>
<feature type="domain" description="Disease resistance R13L4/SHOC-2-like LRR" evidence="11">
    <location>
        <begin position="972"/>
        <end position="1090"/>
    </location>
</feature>
<comment type="similarity">
    <text evidence="1">Belongs to the disease resistance NB-LRR family.</text>
</comment>
<keyword evidence="4" id="KW-0547">Nucleotide-binding</keyword>
<dbReference type="Pfam" id="PF23598">
    <property type="entry name" value="LRR_14"/>
    <property type="match status" value="2"/>
</dbReference>
<feature type="domain" description="Disease resistance R13L4/SHOC-2-like LRR" evidence="11">
    <location>
        <begin position="1135"/>
        <end position="1360"/>
    </location>
</feature>
<dbReference type="PANTHER" id="PTHR23155">
    <property type="entry name" value="DISEASE RESISTANCE PROTEIN RP"/>
    <property type="match status" value="1"/>
</dbReference>
<dbReference type="Gene3D" id="1.20.5.4130">
    <property type="match status" value="1"/>
</dbReference>
<dbReference type="GO" id="GO:0098542">
    <property type="term" value="P:defense response to other organism"/>
    <property type="evidence" value="ECO:0007669"/>
    <property type="project" value="TreeGrafter"/>
</dbReference>
<keyword evidence="3" id="KW-0677">Repeat</keyword>
<dbReference type="Pfam" id="PF23559">
    <property type="entry name" value="WHD_DRP"/>
    <property type="match status" value="1"/>
</dbReference>
<feature type="domain" description="Disease resistance protein winged helix" evidence="10">
    <location>
        <begin position="848"/>
        <end position="916"/>
    </location>
</feature>
<keyword evidence="5" id="KW-0611">Plant defense</keyword>
<evidence type="ECO:0000313" key="12">
    <source>
        <dbReference type="EMBL" id="WVZ50547.1"/>
    </source>
</evidence>
<dbReference type="EMBL" id="CP144745">
    <property type="protein sequence ID" value="WVZ50547.1"/>
    <property type="molecule type" value="Genomic_DNA"/>
</dbReference>
<feature type="domain" description="NB-ARC" evidence="8">
    <location>
        <begin position="601"/>
        <end position="751"/>
    </location>
</feature>
<dbReference type="Pfam" id="PF18052">
    <property type="entry name" value="Rx_N"/>
    <property type="match status" value="1"/>
</dbReference>
<dbReference type="SUPFAM" id="SSF52540">
    <property type="entry name" value="P-loop containing nucleoside triphosphate hydrolases"/>
    <property type="match status" value="2"/>
</dbReference>
<name>A0AAQ3PGV5_PASNO</name>
<dbReference type="SUPFAM" id="SSF52058">
    <property type="entry name" value="L domain-like"/>
    <property type="match status" value="1"/>
</dbReference>
<evidence type="ECO:0000259" key="9">
    <source>
        <dbReference type="Pfam" id="PF18052"/>
    </source>
</evidence>
<dbReference type="InterPro" id="IPR041118">
    <property type="entry name" value="Rx_N"/>
</dbReference>
<keyword evidence="6 7" id="KW-0175">Coiled coil</keyword>